<dbReference type="Pfam" id="PF20179">
    <property type="entry name" value="MSS51_C"/>
    <property type="match status" value="1"/>
</dbReference>
<dbReference type="OrthoDB" id="432970at2759"/>
<feature type="domain" description="MYND-type" evidence="5">
    <location>
        <begin position="281"/>
        <end position="322"/>
    </location>
</feature>
<evidence type="ECO:0000313" key="7">
    <source>
        <dbReference type="Proteomes" id="UP000593562"/>
    </source>
</evidence>
<keyword evidence="7" id="KW-1185">Reference proteome</keyword>
<dbReference type="PANTHER" id="PTHR47570">
    <property type="entry name" value="ZINC ION BINDING PROTEIN"/>
    <property type="match status" value="1"/>
</dbReference>
<evidence type="ECO:0000259" key="5">
    <source>
        <dbReference type="PROSITE" id="PS50865"/>
    </source>
</evidence>
<dbReference type="InterPro" id="IPR002893">
    <property type="entry name" value="Znf_MYND"/>
</dbReference>
<keyword evidence="3" id="KW-0862">Zinc</keyword>
<comment type="caution">
    <text evidence="6">The sequence shown here is derived from an EMBL/GenBank/DDBJ whole genome shotgun (WGS) entry which is preliminary data.</text>
</comment>
<dbReference type="InterPro" id="IPR046824">
    <property type="entry name" value="Mss51-like_C"/>
</dbReference>
<proteinExistence type="predicted"/>
<dbReference type="PANTHER" id="PTHR47570:SF2">
    <property type="entry name" value="MYND-TYPE DOMAIN-CONTAINING PROTEIN"/>
    <property type="match status" value="1"/>
</dbReference>
<dbReference type="PROSITE" id="PS01360">
    <property type="entry name" value="ZF_MYND_1"/>
    <property type="match status" value="1"/>
</dbReference>
<organism evidence="6 7">
    <name type="scientific">Tripterygium wilfordii</name>
    <name type="common">Thunder God vine</name>
    <dbReference type="NCBI Taxonomy" id="458696"/>
    <lineage>
        <taxon>Eukaryota</taxon>
        <taxon>Viridiplantae</taxon>
        <taxon>Streptophyta</taxon>
        <taxon>Embryophyta</taxon>
        <taxon>Tracheophyta</taxon>
        <taxon>Spermatophyta</taxon>
        <taxon>Magnoliopsida</taxon>
        <taxon>eudicotyledons</taxon>
        <taxon>Gunneridae</taxon>
        <taxon>Pentapetalae</taxon>
        <taxon>rosids</taxon>
        <taxon>fabids</taxon>
        <taxon>Celastrales</taxon>
        <taxon>Celastraceae</taxon>
        <taxon>Tripterygium</taxon>
    </lineage>
</organism>
<evidence type="ECO:0000256" key="2">
    <source>
        <dbReference type="ARBA" id="ARBA00022771"/>
    </source>
</evidence>
<name>A0A7J7D728_TRIWF</name>
<evidence type="ECO:0000256" key="3">
    <source>
        <dbReference type="ARBA" id="ARBA00022833"/>
    </source>
</evidence>
<dbReference type="AlphaFoldDB" id="A0A7J7D728"/>
<dbReference type="EMBL" id="JAAARO010000009">
    <property type="protein sequence ID" value="KAF5742180.1"/>
    <property type="molecule type" value="Genomic_DNA"/>
</dbReference>
<reference evidence="6 7" key="1">
    <citation type="journal article" date="2020" name="Nat. Commun.">
        <title>Genome of Tripterygium wilfordii and identification of cytochrome P450 involved in triptolide biosynthesis.</title>
        <authorList>
            <person name="Tu L."/>
            <person name="Su P."/>
            <person name="Zhang Z."/>
            <person name="Gao L."/>
            <person name="Wang J."/>
            <person name="Hu T."/>
            <person name="Zhou J."/>
            <person name="Zhang Y."/>
            <person name="Zhao Y."/>
            <person name="Liu Y."/>
            <person name="Song Y."/>
            <person name="Tong Y."/>
            <person name="Lu Y."/>
            <person name="Yang J."/>
            <person name="Xu C."/>
            <person name="Jia M."/>
            <person name="Peters R.J."/>
            <person name="Huang L."/>
            <person name="Gao W."/>
        </authorList>
    </citation>
    <scope>NUCLEOTIDE SEQUENCE [LARGE SCALE GENOMIC DNA]</scope>
    <source>
        <strain evidence="7">cv. XIE 37</strain>
        <tissue evidence="6">Leaf</tissue>
    </source>
</reference>
<accession>A0A7J7D728</accession>
<evidence type="ECO:0000313" key="6">
    <source>
        <dbReference type="EMBL" id="KAF5742180.1"/>
    </source>
</evidence>
<evidence type="ECO:0000256" key="4">
    <source>
        <dbReference type="PROSITE-ProRule" id="PRU00134"/>
    </source>
</evidence>
<dbReference type="PROSITE" id="PS50865">
    <property type="entry name" value="ZF_MYND_2"/>
    <property type="match status" value="1"/>
</dbReference>
<dbReference type="SUPFAM" id="SSF144232">
    <property type="entry name" value="HIT/MYND zinc finger-like"/>
    <property type="match status" value="1"/>
</dbReference>
<keyword evidence="1" id="KW-0479">Metal-binding</keyword>
<sequence length="628" mass="70035">MDVHLKNLFGRFHEQFGCGPGLGPGSGTCLMKVDSIAPNFIKSMYRAAAALYRTDPWKKLRPGHLFGVRIGKDSDWSSNKQLFQCVQFIGGDGGDVGFHMFRSENDAKRMTGPRETIRIPNVELLRVTYESESLMFPSYRRMIKSLSLEVSGSDRFPVIDVARCTSSGELVFRNPTLEELRFLYAFMRAISLVHPLLQVDNEGGSKWSRLICFDPFIETVDVQWPQEMVKGYDLVAVTVTHPPGQAYVEKTSSTPTKYAEPPKEEFFVDVKITSNGGLKQCARCEREVQGEQSLCCGRCRAVVYCGSQCQKQHWKETHKSMCGVYKAMMEREEELAMKIFVFPCFADQPCKWLELFGIHQKGMWRRNCSCYSHCPFGLLPIKGGLWDSWGGLDNGEFPSDSPFHDHIRDGISSPLLLSAWSEYYNLRSLPLSSPVADILSHPLTVYYILTALSISSKNLLLKGKEVIIHYLGPEGELDWMPAFAEIGHLLNGWGNMQIVMVGPEVPTNLSGTTSGISSRVRVNLVRGVYQDEAAYLPSPHIIIALNCRLDSYASWGGALDLIKSIDAPAFFTDQSEISLANAKQILRGAGLHITHPVTPNPFRSPVRTNGASSNLPSYSNGFVLGVNT</sequence>
<dbReference type="GO" id="GO:0008270">
    <property type="term" value="F:zinc ion binding"/>
    <property type="evidence" value="ECO:0007669"/>
    <property type="project" value="UniProtKB-KW"/>
</dbReference>
<keyword evidence="2 4" id="KW-0863">Zinc-finger</keyword>
<gene>
    <name evidence="6" type="ORF">HS088_TW09G00222</name>
</gene>
<dbReference type="InParanoid" id="A0A7J7D728"/>
<protein>
    <recommendedName>
        <fullName evidence="5">MYND-type domain-containing protein</fullName>
    </recommendedName>
</protein>
<evidence type="ECO:0000256" key="1">
    <source>
        <dbReference type="ARBA" id="ARBA00022723"/>
    </source>
</evidence>
<dbReference type="Gene3D" id="6.10.140.2220">
    <property type="match status" value="1"/>
</dbReference>
<dbReference type="Proteomes" id="UP000593562">
    <property type="component" value="Unassembled WGS sequence"/>
</dbReference>
<dbReference type="Pfam" id="PF01753">
    <property type="entry name" value="zf-MYND"/>
    <property type="match status" value="1"/>
</dbReference>